<dbReference type="Pfam" id="PF13638">
    <property type="entry name" value="PIN_4"/>
    <property type="match status" value="1"/>
</dbReference>
<dbReference type="ExpressionAtlas" id="I1MNY4">
    <property type="expression patterns" value="baseline"/>
</dbReference>
<keyword evidence="5" id="KW-1185">Reference proteome</keyword>
<evidence type="ECO:0000259" key="2">
    <source>
        <dbReference type="PROSITE" id="PS50006"/>
    </source>
</evidence>
<feature type="domain" description="FHA" evidence="2">
    <location>
        <begin position="52"/>
        <end position="103"/>
    </location>
</feature>
<reference evidence="3 4" key="1">
    <citation type="journal article" date="2010" name="Nature">
        <title>Genome sequence of the palaeopolyploid soybean.</title>
        <authorList>
            <person name="Schmutz J."/>
            <person name="Cannon S.B."/>
            <person name="Schlueter J."/>
            <person name="Ma J."/>
            <person name="Mitros T."/>
            <person name="Nelson W."/>
            <person name="Hyten D.L."/>
            <person name="Song Q."/>
            <person name="Thelen J.J."/>
            <person name="Cheng J."/>
            <person name="Xu D."/>
            <person name="Hellsten U."/>
            <person name="May G.D."/>
            <person name="Yu Y."/>
            <person name="Sakurai T."/>
            <person name="Umezawa T."/>
            <person name="Bhattacharyya M.K."/>
            <person name="Sandhu D."/>
            <person name="Valliyodan B."/>
            <person name="Lindquist E."/>
            <person name="Peto M."/>
            <person name="Grant D."/>
            <person name="Shu S."/>
            <person name="Goodstein D."/>
            <person name="Barry K."/>
            <person name="Futrell-Griggs M."/>
            <person name="Abernathy B."/>
            <person name="Du J."/>
            <person name="Tian Z."/>
            <person name="Zhu L."/>
            <person name="Gill N."/>
            <person name="Joshi T."/>
            <person name="Libault M."/>
            <person name="Sethuraman A."/>
            <person name="Zhang X.-C."/>
            <person name="Shinozaki K."/>
            <person name="Nguyen H.T."/>
            <person name="Wing R.A."/>
            <person name="Cregan P."/>
            <person name="Specht J."/>
            <person name="Grimwood J."/>
            <person name="Rokhsar D."/>
            <person name="Stacey G."/>
            <person name="Shoemaker R.C."/>
            <person name="Jackson S.A."/>
        </authorList>
    </citation>
    <scope>NUCLEOTIDE SEQUENCE [LARGE SCALE GENOMIC DNA]</scope>
    <source>
        <strain evidence="4">cv. Williams 82</strain>
        <tissue evidence="3">Callus</tissue>
    </source>
</reference>
<dbReference type="Pfam" id="PF00498">
    <property type="entry name" value="FHA"/>
    <property type="match status" value="1"/>
</dbReference>
<dbReference type="SUPFAM" id="SSF49879">
    <property type="entry name" value="SMAD/FHA domain"/>
    <property type="match status" value="1"/>
</dbReference>
<dbReference type="AlphaFoldDB" id="I1MNY4"/>
<evidence type="ECO:0000313" key="3">
    <source>
        <dbReference type="EMBL" id="KRH08553.1"/>
    </source>
</evidence>
<dbReference type="Gene3D" id="3.40.50.1010">
    <property type="entry name" value="5'-nuclease"/>
    <property type="match status" value="1"/>
</dbReference>
<feature type="region of interest" description="Disordered" evidence="1">
    <location>
        <begin position="696"/>
        <end position="720"/>
    </location>
</feature>
<dbReference type="Proteomes" id="UP000008827">
    <property type="component" value="Chromosome 16"/>
</dbReference>
<dbReference type="PANTHER" id="PTHR22593">
    <property type="entry name" value="TRANSMEMBRANE PROTEIN 18"/>
    <property type="match status" value="1"/>
</dbReference>
<dbReference type="Gene3D" id="2.60.200.20">
    <property type="match status" value="1"/>
</dbReference>
<proteinExistence type="predicted"/>
<gene>
    <name evidence="4" type="primary">LOC100797723</name>
    <name evidence="3" type="ORF">GLYMA_16G156500</name>
</gene>
<dbReference type="Gramene" id="KRH08553">
    <property type="protein sequence ID" value="KRH08553"/>
    <property type="gene ID" value="GLYMA_16G156500"/>
</dbReference>
<dbReference type="InterPro" id="IPR000253">
    <property type="entry name" value="FHA_dom"/>
</dbReference>
<accession>I1MNY4</accession>
<dbReference type="PROSITE" id="PS50006">
    <property type="entry name" value="FHA_DOMAIN"/>
    <property type="match status" value="1"/>
</dbReference>
<reference evidence="3" key="3">
    <citation type="submission" date="2018-07" db="EMBL/GenBank/DDBJ databases">
        <title>WGS assembly of Glycine max.</title>
        <authorList>
            <person name="Schmutz J."/>
            <person name="Cannon S."/>
            <person name="Schlueter J."/>
            <person name="Ma J."/>
            <person name="Mitros T."/>
            <person name="Nelson W."/>
            <person name="Hyten D."/>
            <person name="Song Q."/>
            <person name="Thelen J."/>
            <person name="Cheng J."/>
            <person name="Xu D."/>
            <person name="Hellsten U."/>
            <person name="May G."/>
            <person name="Yu Y."/>
            <person name="Sakurai T."/>
            <person name="Umezawa T."/>
            <person name="Bhattacharyya M."/>
            <person name="Sandhu D."/>
            <person name="Valliyodan B."/>
            <person name="Lindquist E."/>
            <person name="Peto M."/>
            <person name="Grant D."/>
            <person name="Shu S."/>
            <person name="Goodstein D."/>
            <person name="Barry K."/>
            <person name="Futrell-Griggs M."/>
            <person name="Abernathy B."/>
            <person name="Du J."/>
            <person name="Tian Z."/>
            <person name="Zhu L."/>
            <person name="Gill N."/>
            <person name="Joshi T."/>
            <person name="Libault M."/>
            <person name="Sethuraman A."/>
            <person name="Zhang X."/>
            <person name="Shinozaki K."/>
            <person name="Nguyen H."/>
            <person name="Wing R."/>
            <person name="Cregan P."/>
            <person name="Specht J."/>
            <person name="Grimwood J."/>
            <person name="Rokhsar D."/>
            <person name="Stacey G."/>
            <person name="Shoemaker R."/>
            <person name="Jackson S."/>
        </authorList>
    </citation>
    <scope>NUCLEOTIDE SEQUENCE</scope>
    <source>
        <tissue evidence="3">Callus</tissue>
    </source>
</reference>
<dbReference type="InterPro" id="IPR002716">
    <property type="entry name" value="PIN_dom"/>
</dbReference>
<name>I1MNY4_SOYBN</name>
<sequence>MGLENQSKAEEEKEGEIPVLTVLKNNTVLKNIFIVNKPTDQKQSSADHVNVLLVGRHPDCDLMLTHPSISRFHLQIRSNPSSRTFSLLDLSSVHGTWVSGRRIEPMVSVEMKEGETLRVGVSSRVYRLHWIPVSRAYDLENPFVAQLDSVAEEEEEEKEEEEEMQNLSCCPAEMEEIESMDSIVEDISSLFLDENVELTVKEEIPLEPWMLEDMISLCCEEERKSPSKEEAIEIPSDPFGTETSYLPTISDGENNLCDSVSQVLSPTYVESLVECDDTLTENLSDTSCLPAVEAVLETKMLQFHTPPDIFTSPLPSGHENLFEKHYSSLPVNTAPSSLGEKSAPEAVIMPEETECESEDDESIIDIFTVPESLHAAEDVITTNESESECTLRDDGSVTDAFIAGAGNFNSEDVFLPVEEVMPGTKVEQIKIVEKVAMDSLSDEGKQHMYRSLSQLLNDKFCHDQWHSLNEIVQDVRNKHAYSISPTPHQIESVNLSMPQEVVLNIMNEDQTQHSDMENLESCIKAMEKTSTNIWSRRGKATSAPQVRTSKSILKNAANVEVAMSNEKDIRNRTISKNLSSVLDGEVEEDDEEIYTPDKENISPNTLHLRFLKKGKIEGIKHSKSQRSRHILRDTFNCDIYPNESIDPTLCNMNKKDLFSVLDGEVKEKEIFIPEEENLNPNALQLRLLKKKGKVEEIKRSKSRRSPLSKGTFNPDMYPNENIGSTLCNINQKDSINRTISRDLFSDLEGEEEEEIFTPDKENFSPNTLHLRLLKKKGKVEEIKHSKSQRSPLSKGTFNPDMYPNESIGPSLRRMNQKDVINKTISKDLLSDLDGEEEEEEIFTPDKENFSPNTLRLQLLKKKDNFCPNLYPDENIIPTSNEENQTLKGVQDQKLQRNPFSSHIKFAQEQDLKDRVERIPFQSLRNSGDKRRSGTCCPVSASKSLHFSNCGQILDQRFNPSDISGVPKKRSWDMIVDTTSLVNKESRKALQLLQGLKGTRLIIPRLVIRELDRMKQQFTIFRRISESSLALEWIEECMVKSNWWIHIQSSVDEGRLIAPTPPASPLTQFSEESWTSLSTQKFSMEIASPTVEDHILDFALLYRRNQNDGQLILLSEDVTLKIKCMAEVSSYLYNMLLSYYSTREMLGTHTLPHSFKHFH</sequence>
<dbReference type="SMART" id="SM00240">
    <property type="entry name" value="FHA"/>
    <property type="match status" value="1"/>
</dbReference>
<protein>
    <recommendedName>
        <fullName evidence="2">FHA domain-containing protein</fullName>
    </recommendedName>
</protein>
<evidence type="ECO:0000256" key="1">
    <source>
        <dbReference type="SAM" id="MobiDB-lite"/>
    </source>
</evidence>
<dbReference type="EMBL" id="CM000849">
    <property type="protein sequence ID" value="KRH08553.1"/>
    <property type="molecule type" value="Genomic_DNA"/>
</dbReference>
<feature type="region of interest" description="Disordered" evidence="1">
    <location>
        <begin position="779"/>
        <end position="809"/>
    </location>
</feature>
<dbReference type="EnsemblPlants" id="KRH08553">
    <property type="protein sequence ID" value="KRH08553"/>
    <property type="gene ID" value="GLYMA_16G156500"/>
</dbReference>
<reference evidence="4" key="2">
    <citation type="submission" date="2018-02" db="UniProtKB">
        <authorList>
            <consortium name="EnsemblPlants"/>
        </authorList>
    </citation>
    <scope>IDENTIFICATION</scope>
    <source>
        <strain evidence="4">Williams 82</strain>
    </source>
</reference>
<dbReference type="CDD" id="cd22691">
    <property type="entry name" value="FHA_PS1-like"/>
    <property type="match status" value="1"/>
</dbReference>
<dbReference type="InterPro" id="IPR008984">
    <property type="entry name" value="SMAD_FHA_dom_sf"/>
</dbReference>
<evidence type="ECO:0000313" key="5">
    <source>
        <dbReference type="Proteomes" id="UP000008827"/>
    </source>
</evidence>
<dbReference type="PANTHER" id="PTHR22593:SF8">
    <property type="entry name" value="FHA DOMAIN-CONTAINING PROTEIN PS1"/>
    <property type="match status" value="1"/>
</dbReference>
<organism evidence="4">
    <name type="scientific">Glycine max</name>
    <name type="common">Soybean</name>
    <name type="synonym">Glycine hispida</name>
    <dbReference type="NCBI Taxonomy" id="3847"/>
    <lineage>
        <taxon>Eukaryota</taxon>
        <taxon>Viridiplantae</taxon>
        <taxon>Streptophyta</taxon>
        <taxon>Embryophyta</taxon>
        <taxon>Tracheophyta</taxon>
        <taxon>Spermatophyta</taxon>
        <taxon>Magnoliopsida</taxon>
        <taxon>eudicotyledons</taxon>
        <taxon>Gunneridae</taxon>
        <taxon>Pentapetalae</taxon>
        <taxon>rosids</taxon>
        <taxon>fabids</taxon>
        <taxon>Fabales</taxon>
        <taxon>Fabaceae</taxon>
        <taxon>Papilionoideae</taxon>
        <taxon>50 kb inversion clade</taxon>
        <taxon>NPAAA clade</taxon>
        <taxon>indigoferoid/millettioid clade</taxon>
        <taxon>Phaseoleae</taxon>
        <taxon>Glycine</taxon>
        <taxon>Glycine subgen. Soja</taxon>
    </lineage>
</organism>
<evidence type="ECO:0000313" key="4">
    <source>
        <dbReference type="EnsemblPlants" id="KRH08553"/>
    </source>
</evidence>